<organism evidence="1 2">
    <name type="scientific">Urochloa decumbens</name>
    <dbReference type="NCBI Taxonomy" id="240449"/>
    <lineage>
        <taxon>Eukaryota</taxon>
        <taxon>Viridiplantae</taxon>
        <taxon>Streptophyta</taxon>
        <taxon>Embryophyta</taxon>
        <taxon>Tracheophyta</taxon>
        <taxon>Spermatophyta</taxon>
        <taxon>Magnoliopsida</taxon>
        <taxon>Liliopsida</taxon>
        <taxon>Poales</taxon>
        <taxon>Poaceae</taxon>
        <taxon>PACMAD clade</taxon>
        <taxon>Panicoideae</taxon>
        <taxon>Panicodae</taxon>
        <taxon>Paniceae</taxon>
        <taxon>Melinidinae</taxon>
        <taxon>Urochloa</taxon>
    </lineage>
</organism>
<name>A0ABC8X1J7_9POAL</name>
<gene>
    <name evidence="1" type="ORF">URODEC1_LOCUS19538</name>
</gene>
<sequence>MKRTKVVKTRVPQKFIEYMMRTPHPICDGLSEDELAKHTEEFREGYAKRKFKSDKIRAYYDALLDQYKEKGFAEDEAEVEVTDDEEEN</sequence>
<keyword evidence="2" id="KW-1185">Reference proteome</keyword>
<evidence type="ECO:0000313" key="1">
    <source>
        <dbReference type="EMBL" id="CAL4919043.1"/>
    </source>
</evidence>
<reference evidence="1 2" key="2">
    <citation type="submission" date="2024-10" db="EMBL/GenBank/DDBJ databases">
        <authorList>
            <person name="Ryan C."/>
        </authorList>
    </citation>
    <scope>NUCLEOTIDE SEQUENCE [LARGE SCALE GENOMIC DNA]</scope>
</reference>
<accession>A0ABC8X1J7</accession>
<dbReference type="EMBL" id="OZ075123">
    <property type="protein sequence ID" value="CAL4919043.1"/>
    <property type="molecule type" value="Genomic_DNA"/>
</dbReference>
<dbReference type="Proteomes" id="UP001497457">
    <property type="component" value="Chromosome 13rd"/>
</dbReference>
<reference evidence="2" key="1">
    <citation type="submission" date="2024-06" db="EMBL/GenBank/DDBJ databases">
        <authorList>
            <person name="Ryan C."/>
        </authorList>
    </citation>
    <scope>NUCLEOTIDE SEQUENCE [LARGE SCALE GENOMIC DNA]</scope>
</reference>
<proteinExistence type="predicted"/>
<dbReference type="AlphaFoldDB" id="A0ABC8X1J7"/>
<protein>
    <submittedName>
        <fullName evidence="1">Uncharacterized protein</fullName>
    </submittedName>
</protein>
<evidence type="ECO:0000313" key="2">
    <source>
        <dbReference type="Proteomes" id="UP001497457"/>
    </source>
</evidence>